<accession>A0A699USK7</accession>
<comment type="caution">
    <text evidence="1">The sequence shown here is derived from an EMBL/GenBank/DDBJ whole genome shotgun (WGS) entry which is preliminary data.</text>
</comment>
<proteinExistence type="predicted"/>
<name>A0A699USK7_TANCI</name>
<protein>
    <submittedName>
        <fullName evidence="1">Uncharacterized protein</fullName>
    </submittedName>
</protein>
<feature type="non-terminal residue" evidence="1">
    <location>
        <position position="1"/>
    </location>
</feature>
<reference evidence="1" key="1">
    <citation type="journal article" date="2019" name="Sci. Rep.">
        <title>Draft genome of Tanacetum cinerariifolium, the natural source of mosquito coil.</title>
        <authorList>
            <person name="Yamashiro T."/>
            <person name="Shiraishi A."/>
            <person name="Satake H."/>
            <person name="Nakayama K."/>
        </authorList>
    </citation>
    <scope>NUCLEOTIDE SEQUENCE</scope>
</reference>
<dbReference type="EMBL" id="BKCJ011350285">
    <property type="protein sequence ID" value="GFD24159.1"/>
    <property type="molecule type" value="Genomic_DNA"/>
</dbReference>
<sequence length="94" mass="10684">GFCSVIEGDEVILNSVTEGNGVKFIENDDVLVNDVPNEMIECSLEAQKKYSLNEYDDVNQDENKAIVQDSVERSEHTIDKAKKKMQMKNLDLKF</sequence>
<gene>
    <name evidence="1" type="ORF">Tci_896128</name>
</gene>
<dbReference type="AlphaFoldDB" id="A0A699USK7"/>
<evidence type="ECO:0000313" key="1">
    <source>
        <dbReference type="EMBL" id="GFD24159.1"/>
    </source>
</evidence>
<organism evidence="1">
    <name type="scientific">Tanacetum cinerariifolium</name>
    <name type="common">Dalmatian daisy</name>
    <name type="synonym">Chrysanthemum cinerariifolium</name>
    <dbReference type="NCBI Taxonomy" id="118510"/>
    <lineage>
        <taxon>Eukaryota</taxon>
        <taxon>Viridiplantae</taxon>
        <taxon>Streptophyta</taxon>
        <taxon>Embryophyta</taxon>
        <taxon>Tracheophyta</taxon>
        <taxon>Spermatophyta</taxon>
        <taxon>Magnoliopsida</taxon>
        <taxon>eudicotyledons</taxon>
        <taxon>Gunneridae</taxon>
        <taxon>Pentapetalae</taxon>
        <taxon>asterids</taxon>
        <taxon>campanulids</taxon>
        <taxon>Asterales</taxon>
        <taxon>Asteraceae</taxon>
        <taxon>Asteroideae</taxon>
        <taxon>Anthemideae</taxon>
        <taxon>Anthemidinae</taxon>
        <taxon>Tanacetum</taxon>
    </lineage>
</organism>